<evidence type="ECO:0000313" key="1">
    <source>
        <dbReference type="EMBL" id="EQD71733.1"/>
    </source>
</evidence>
<proteinExistence type="predicted"/>
<comment type="caution">
    <text evidence="1">The sequence shown here is derived from an EMBL/GenBank/DDBJ whole genome shotgun (WGS) entry which is preliminary data.</text>
</comment>
<dbReference type="InterPro" id="IPR010263">
    <property type="entry name" value="T6SS_TssK"/>
</dbReference>
<sequence>LTAMSGPPQGLPRRLNAQYFRIEPHDPVWDAIRQEEAIQVHWPGAPEGSMIDLIGVR</sequence>
<feature type="non-terminal residue" evidence="1">
    <location>
        <position position="1"/>
    </location>
</feature>
<reference evidence="1" key="1">
    <citation type="submission" date="2013-08" db="EMBL/GenBank/DDBJ databases">
        <authorList>
            <person name="Mendez C."/>
            <person name="Richter M."/>
            <person name="Ferrer M."/>
            <person name="Sanchez J."/>
        </authorList>
    </citation>
    <scope>NUCLEOTIDE SEQUENCE</scope>
</reference>
<protein>
    <submittedName>
        <fullName evidence="1">Protein containing DUF876, bacterial</fullName>
    </submittedName>
</protein>
<organism evidence="1">
    <name type="scientific">mine drainage metagenome</name>
    <dbReference type="NCBI Taxonomy" id="410659"/>
    <lineage>
        <taxon>unclassified sequences</taxon>
        <taxon>metagenomes</taxon>
        <taxon>ecological metagenomes</taxon>
    </lineage>
</organism>
<name>T1BT66_9ZZZZ</name>
<accession>T1BT66</accession>
<dbReference type="Pfam" id="PF05936">
    <property type="entry name" value="T6SS_VasE"/>
    <property type="match status" value="1"/>
</dbReference>
<reference evidence="1" key="2">
    <citation type="journal article" date="2014" name="ISME J.">
        <title>Microbial stratification in low pH oxic and suboxic macroscopic growths along an acid mine drainage.</title>
        <authorList>
            <person name="Mendez-Garcia C."/>
            <person name="Mesa V."/>
            <person name="Sprenger R.R."/>
            <person name="Richter M."/>
            <person name="Diez M.S."/>
            <person name="Solano J."/>
            <person name="Bargiela R."/>
            <person name="Golyshina O.V."/>
            <person name="Manteca A."/>
            <person name="Ramos J.L."/>
            <person name="Gallego J.R."/>
            <person name="Llorente I."/>
            <person name="Martins Dos Santos V.A."/>
            <person name="Jensen O.N."/>
            <person name="Pelaez A.I."/>
            <person name="Sanchez J."/>
            <person name="Ferrer M."/>
        </authorList>
    </citation>
    <scope>NUCLEOTIDE SEQUENCE</scope>
</reference>
<dbReference type="AlphaFoldDB" id="T1BT66"/>
<dbReference type="EMBL" id="AUZX01004122">
    <property type="protein sequence ID" value="EQD71733.1"/>
    <property type="molecule type" value="Genomic_DNA"/>
</dbReference>
<gene>
    <name evidence="1" type="ORF">B1A_05651</name>
</gene>